<evidence type="ECO:0000313" key="4">
    <source>
        <dbReference type="Proteomes" id="UP000001556"/>
    </source>
</evidence>
<evidence type="ECO:0000259" key="2">
    <source>
        <dbReference type="PROSITE" id="PS51832"/>
    </source>
</evidence>
<dbReference type="STRING" id="349161.Dred_1840"/>
<feature type="domain" description="GGDEF" evidence="1">
    <location>
        <begin position="229"/>
        <end position="362"/>
    </location>
</feature>
<protein>
    <submittedName>
        <fullName evidence="3">Metal dependent phosphohydrolase</fullName>
    </submittedName>
</protein>
<dbReference type="SUPFAM" id="SSF55073">
    <property type="entry name" value="Nucleotide cyclase"/>
    <property type="match status" value="1"/>
</dbReference>
<organism evidence="3 4">
    <name type="scientific">Desulforamulus reducens (strain ATCC BAA-1160 / DSM 100696 / MI-1)</name>
    <name type="common">Desulfotomaculum reducens</name>
    <dbReference type="NCBI Taxonomy" id="349161"/>
    <lineage>
        <taxon>Bacteria</taxon>
        <taxon>Bacillati</taxon>
        <taxon>Bacillota</taxon>
        <taxon>Clostridia</taxon>
        <taxon>Eubacteriales</taxon>
        <taxon>Peptococcaceae</taxon>
        <taxon>Desulforamulus</taxon>
    </lineage>
</organism>
<dbReference type="Pfam" id="PF13487">
    <property type="entry name" value="HD_5"/>
    <property type="match status" value="1"/>
</dbReference>
<dbReference type="eggNOG" id="COG2199">
    <property type="taxonomic scope" value="Bacteria"/>
</dbReference>
<keyword evidence="3" id="KW-0378">Hydrolase</keyword>
<reference evidence="3 4" key="1">
    <citation type="submission" date="2007-03" db="EMBL/GenBank/DDBJ databases">
        <title>Complete sequence of Desulfotomaculum reducens MI-1.</title>
        <authorList>
            <consortium name="US DOE Joint Genome Institute"/>
            <person name="Copeland A."/>
            <person name="Lucas S."/>
            <person name="Lapidus A."/>
            <person name="Barry K."/>
            <person name="Detter J.C."/>
            <person name="Glavina del Rio T."/>
            <person name="Hammon N."/>
            <person name="Israni S."/>
            <person name="Dalin E."/>
            <person name="Tice H."/>
            <person name="Pitluck S."/>
            <person name="Sims D."/>
            <person name="Brettin T."/>
            <person name="Bruce D."/>
            <person name="Han C."/>
            <person name="Tapia R."/>
            <person name="Schmutz J."/>
            <person name="Larimer F."/>
            <person name="Land M."/>
            <person name="Hauser L."/>
            <person name="Kyrpides N."/>
            <person name="Kim E."/>
            <person name="Tebo B.M."/>
            <person name="Richardson P."/>
        </authorList>
    </citation>
    <scope>NUCLEOTIDE SEQUENCE [LARGE SCALE GENOMIC DNA]</scope>
    <source>
        <strain evidence="3 4">MI-1</strain>
    </source>
</reference>
<dbReference type="InterPro" id="IPR029787">
    <property type="entry name" value="Nucleotide_cyclase"/>
</dbReference>
<dbReference type="PANTHER" id="PTHR45228:SF1">
    <property type="entry name" value="CYCLIC DI-GMP PHOSPHODIESTERASE TM_0186"/>
    <property type="match status" value="1"/>
</dbReference>
<dbReference type="InterPro" id="IPR003607">
    <property type="entry name" value="HD/PDEase_dom"/>
</dbReference>
<dbReference type="EMBL" id="CP000612">
    <property type="protein sequence ID" value="ABO50365.1"/>
    <property type="molecule type" value="Genomic_DNA"/>
</dbReference>
<dbReference type="AlphaFoldDB" id="A4J5L2"/>
<dbReference type="OrthoDB" id="9798833at2"/>
<dbReference type="PROSITE" id="PS51832">
    <property type="entry name" value="HD_GYP"/>
    <property type="match status" value="1"/>
</dbReference>
<dbReference type="InterPro" id="IPR000160">
    <property type="entry name" value="GGDEF_dom"/>
</dbReference>
<dbReference type="Gene3D" id="3.30.70.270">
    <property type="match status" value="1"/>
</dbReference>
<dbReference type="Gene3D" id="1.10.3210.10">
    <property type="entry name" value="Hypothetical protein af1432"/>
    <property type="match status" value="1"/>
</dbReference>
<dbReference type="CDD" id="cd01949">
    <property type="entry name" value="GGDEF"/>
    <property type="match status" value="1"/>
</dbReference>
<name>A4J5L2_DESRM</name>
<evidence type="ECO:0000259" key="1">
    <source>
        <dbReference type="PROSITE" id="PS50887"/>
    </source>
</evidence>
<sequence length="540" mass="61914">MRGHYEQVFQNEMQLLLTCQKDLNNPAYKDSVLLPKYKELILEYEKLLKVSKKIFKISDTQGRVLKKREYEIKNLLDNANQGFLTCGKDLIVDKEYSAECIRIFCRKICNLNIVDLLIDTGSDFPTRIQIEKTLSSIFNSNDVEEKDSLLSKLPHTLFINDKNINVEYKLIGQEDNHEEILFLILTDVTEKIKSDAQIEYLSFYDSLTSLYNRAYIDRVIPEMLHPENLPFSIILADINGLKLINDVFGHEKGDQLIIDTANVLKKSCRKTDVVARWGGDEFLIILPNTNEKFCQEVVTRINNLCQHSGRNPIAISVAMGTATVDSLDTNFCKIFGQAENKMYKNKLLESKAVRHKIIMNIEKVQQERGFETQGHVERVRDMAVKFAKLVGVKAGSPEMNHLMLLVSLHDVGKVAIPEEILLKPSSLIHEEWEIIKSHSEIGYRMAQSIGEAVAAEAILALRERWDGNGYPRGLKGEEIPYMARLLAIVDSFDVMTHDRIYKRSISVEEAKREVLQNSGTQFDPFLTKTFLEKFINIYEQ</sequence>
<dbReference type="KEGG" id="drm:Dred_1840"/>
<dbReference type="NCBIfam" id="TIGR00254">
    <property type="entry name" value="GGDEF"/>
    <property type="match status" value="1"/>
</dbReference>
<dbReference type="CDD" id="cd00077">
    <property type="entry name" value="HDc"/>
    <property type="match status" value="1"/>
</dbReference>
<dbReference type="InterPro" id="IPR043128">
    <property type="entry name" value="Rev_trsase/Diguanyl_cyclase"/>
</dbReference>
<feature type="domain" description="HD-GYP" evidence="2">
    <location>
        <begin position="350"/>
        <end position="540"/>
    </location>
</feature>
<dbReference type="Pfam" id="PF00990">
    <property type="entry name" value="GGDEF"/>
    <property type="match status" value="1"/>
</dbReference>
<dbReference type="InterPro" id="IPR052020">
    <property type="entry name" value="Cyclic_di-GMP/3'3'-cGAMP_PDE"/>
</dbReference>
<dbReference type="SMART" id="SM00267">
    <property type="entry name" value="GGDEF"/>
    <property type="match status" value="1"/>
</dbReference>
<dbReference type="HOGENOM" id="CLU_000445_92_5_9"/>
<dbReference type="Proteomes" id="UP000001556">
    <property type="component" value="Chromosome"/>
</dbReference>
<dbReference type="PROSITE" id="PS50887">
    <property type="entry name" value="GGDEF"/>
    <property type="match status" value="1"/>
</dbReference>
<dbReference type="SUPFAM" id="SSF109604">
    <property type="entry name" value="HD-domain/PDEase-like"/>
    <property type="match status" value="1"/>
</dbReference>
<gene>
    <name evidence="3" type="ordered locus">Dred_1840</name>
</gene>
<dbReference type="InterPro" id="IPR037522">
    <property type="entry name" value="HD_GYP_dom"/>
</dbReference>
<accession>A4J5L2</accession>
<keyword evidence="4" id="KW-1185">Reference proteome</keyword>
<proteinExistence type="predicted"/>
<evidence type="ECO:0000313" key="3">
    <source>
        <dbReference type="EMBL" id="ABO50365.1"/>
    </source>
</evidence>
<dbReference type="PANTHER" id="PTHR45228">
    <property type="entry name" value="CYCLIC DI-GMP PHOSPHODIESTERASE TM_0186-RELATED"/>
    <property type="match status" value="1"/>
</dbReference>
<dbReference type="eggNOG" id="COG2206">
    <property type="taxonomic scope" value="Bacteria"/>
</dbReference>
<dbReference type="GO" id="GO:0016787">
    <property type="term" value="F:hydrolase activity"/>
    <property type="evidence" value="ECO:0007669"/>
    <property type="project" value="UniProtKB-KW"/>
</dbReference>